<dbReference type="EMBL" id="LACB01000060">
    <property type="protein sequence ID" value="KAJ9490307.1"/>
    <property type="molecule type" value="Genomic_DNA"/>
</dbReference>
<proteinExistence type="predicted"/>
<dbReference type="Proteomes" id="UP001227192">
    <property type="component" value="Unassembled WGS sequence"/>
</dbReference>
<comment type="caution">
    <text evidence="1">The sequence shown here is derived from an EMBL/GenBank/DDBJ whole genome shotgun (WGS) entry which is preliminary data.</text>
</comment>
<accession>A0AAI9TN35</accession>
<reference evidence="1" key="2">
    <citation type="journal article" date="2016" name="Fungal Biol.">
        <title>Ochratoxin A production by Penicillium thymicola.</title>
        <authorList>
            <person name="Nguyen H.D.T."/>
            <person name="McMullin D.R."/>
            <person name="Ponomareva E."/>
            <person name="Riley R."/>
            <person name="Pomraning K.R."/>
            <person name="Baker S.E."/>
            <person name="Seifert K.A."/>
        </authorList>
    </citation>
    <scope>NUCLEOTIDE SEQUENCE</scope>
    <source>
        <strain evidence="1">DAOM 180753</strain>
    </source>
</reference>
<reference evidence="1" key="1">
    <citation type="submission" date="2015-06" db="EMBL/GenBank/DDBJ databases">
        <authorList>
            <person name="Nguyen H."/>
        </authorList>
    </citation>
    <scope>NUCLEOTIDE SEQUENCE</scope>
    <source>
        <strain evidence="1">DAOM 180753</strain>
    </source>
</reference>
<gene>
    <name evidence="1" type="ORF">VN97_g2955</name>
</gene>
<dbReference type="AlphaFoldDB" id="A0AAI9TN35"/>
<evidence type="ECO:0000313" key="1">
    <source>
        <dbReference type="EMBL" id="KAJ9490307.1"/>
    </source>
</evidence>
<evidence type="ECO:0000313" key="2">
    <source>
        <dbReference type="Proteomes" id="UP001227192"/>
    </source>
</evidence>
<protein>
    <submittedName>
        <fullName evidence="1">Uncharacterized protein</fullName>
    </submittedName>
</protein>
<keyword evidence="2" id="KW-1185">Reference proteome</keyword>
<sequence>MSPDPYDRTVVSSPSSSFPLLQQQQLAVTNTIALSLSLSSPDFPSEGPSALHFIGSRYILSLLLSLFSLPVHLTPLQSIGIVSPSDSSCRLHDSLSLSLSIYLSL</sequence>
<name>A0AAI9TN35_PENTH</name>
<organism evidence="1 2">
    <name type="scientific">Penicillium thymicola</name>
    <dbReference type="NCBI Taxonomy" id="293382"/>
    <lineage>
        <taxon>Eukaryota</taxon>
        <taxon>Fungi</taxon>
        <taxon>Dikarya</taxon>
        <taxon>Ascomycota</taxon>
        <taxon>Pezizomycotina</taxon>
        <taxon>Eurotiomycetes</taxon>
        <taxon>Eurotiomycetidae</taxon>
        <taxon>Eurotiales</taxon>
        <taxon>Aspergillaceae</taxon>
        <taxon>Penicillium</taxon>
    </lineage>
</organism>